<dbReference type="GO" id="GO:0008398">
    <property type="term" value="F:sterol 14-demethylase activity"/>
    <property type="evidence" value="ECO:0007669"/>
    <property type="project" value="UniProtKB-ARBA"/>
</dbReference>
<dbReference type="InterPro" id="IPR008271">
    <property type="entry name" value="Ser/Thr_kinase_AS"/>
</dbReference>
<dbReference type="FunFam" id="1.10.510.10:FF:001380">
    <property type="entry name" value="Checkpoint kinase 2-like protein"/>
    <property type="match status" value="1"/>
</dbReference>
<dbReference type="FunFam" id="3.30.200.20:FF:000841">
    <property type="entry name" value="Checkpoint kinase 2-like protein"/>
    <property type="match status" value="1"/>
</dbReference>
<dbReference type="SUPFAM" id="SSF48264">
    <property type="entry name" value="Cytochrome P450"/>
    <property type="match status" value="1"/>
</dbReference>
<dbReference type="PROSITE" id="PS00086">
    <property type="entry name" value="CYTOCHROME_P450"/>
    <property type="match status" value="1"/>
</dbReference>
<comment type="similarity">
    <text evidence="3">Belongs to the protein kinase superfamily. CAMK Ser/Thr protein kinase family. CHEK2 subfamily.</text>
</comment>
<dbReference type="Proteomes" id="UP000799428">
    <property type="component" value="Unassembled WGS sequence"/>
</dbReference>
<keyword evidence="6 15" id="KW-0479">Metal-binding</keyword>
<dbReference type="InterPro" id="IPR000253">
    <property type="entry name" value="FHA_dom"/>
</dbReference>
<evidence type="ECO:0000256" key="7">
    <source>
        <dbReference type="ARBA" id="ARBA00022741"/>
    </source>
</evidence>
<feature type="domain" description="FHA" evidence="18">
    <location>
        <begin position="187"/>
        <end position="239"/>
    </location>
</feature>
<dbReference type="InterPro" id="IPR036396">
    <property type="entry name" value="Cyt_P450_sf"/>
</dbReference>
<evidence type="ECO:0000256" key="2">
    <source>
        <dbReference type="ARBA" id="ARBA00004370"/>
    </source>
</evidence>
<keyword evidence="12" id="KW-0472">Membrane</keyword>
<protein>
    <submittedName>
        <fullName evidence="20">Lanosterol 14-alpha-demethylase</fullName>
    </submittedName>
</protein>
<keyword evidence="5 15" id="KW-0349">Heme</keyword>
<keyword evidence="20" id="KW-0808">Transferase</keyword>
<evidence type="ECO:0000256" key="11">
    <source>
        <dbReference type="ARBA" id="ARBA00023033"/>
    </source>
</evidence>
<dbReference type="Gene3D" id="1.10.630.10">
    <property type="entry name" value="Cytochrome P450"/>
    <property type="match status" value="1"/>
</dbReference>
<dbReference type="PANTHER" id="PTHR44167">
    <property type="entry name" value="OVARIAN-SPECIFIC SERINE/THREONINE-PROTEIN KINASE LOK-RELATED"/>
    <property type="match status" value="1"/>
</dbReference>
<feature type="compositionally biased region" description="Basic and acidic residues" evidence="17">
    <location>
        <begin position="1"/>
        <end position="10"/>
    </location>
</feature>
<dbReference type="PANTHER" id="PTHR44167:SF30">
    <property type="entry name" value="PHOSPHORYLASE KINASE"/>
    <property type="match status" value="1"/>
</dbReference>
<dbReference type="InterPro" id="IPR001128">
    <property type="entry name" value="Cyt_P450"/>
</dbReference>
<evidence type="ECO:0000256" key="12">
    <source>
        <dbReference type="ARBA" id="ARBA00023136"/>
    </source>
</evidence>
<reference evidence="20" key="1">
    <citation type="journal article" date="2020" name="Stud. Mycol.">
        <title>101 Dothideomycetes genomes: a test case for predicting lifestyles and emergence of pathogens.</title>
        <authorList>
            <person name="Haridas S."/>
            <person name="Albert R."/>
            <person name="Binder M."/>
            <person name="Bloem J."/>
            <person name="Labutti K."/>
            <person name="Salamov A."/>
            <person name="Andreopoulos B."/>
            <person name="Baker S."/>
            <person name="Barry K."/>
            <person name="Bills G."/>
            <person name="Bluhm B."/>
            <person name="Cannon C."/>
            <person name="Castanera R."/>
            <person name="Culley D."/>
            <person name="Daum C."/>
            <person name="Ezra D."/>
            <person name="Gonzalez J."/>
            <person name="Henrissat B."/>
            <person name="Kuo A."/>
            <person name="Liang C."/>
            <person name="Lipzen A."/>
            <person name="Lutzoni F."/>
            <person name="Magnuson J."/>
            <person name="Mondo S."/>
            <person name="Nolan M."/>
            <person name="Ohm R."/>
            <person name="Pangilinan J."/>
            <person name="Park H.-J."/>
            <person name="Ramirez L."/>
            <person name="Alfaro M."/>
            <person name="Sun H."/>
            <person name="Tritt A."/>
            <person name="Yoshinaga Y."/>
            <person name="Zwiers L.-H."/>
            <person name="Turgeon B."/>
            <person name="Goodwin S."/>
            <person name="Spatafora J."/>
            <person name="Crous P."/>
            <person name="Grigoriev I."/>
        </authorList>
    </citation>
    <scope>NUCLEOTIDE SEQUENCE</scope>
    <source>
        <strain evidence="20">CBS 279.74</strain>
    </source>
</reference>
<proteinExistence type="inferred from homology"/>
<dbReference type="OrthoDB" id="407410at2759"/>
<dbReference type="FunFam" id="1.10.630.10:FF:000033">
    <property type="entry name" value="14-alpha sterol demethylase"/>
    <property type="match status" value="1"/>
</dbReference>
<feature type="binding site" description="axial binding residue" evidence="15">
    <location>
        <position position="1142"/>
    </location>
    <ligand>
        <name>heme</name>
        <dbReference type="ChEBI" id="CHEBI:30413"/>
    </ligand>
    <ligandPart>
        <name>Fe</name>
        <dbReference type="ChEBI" id="CHEBI:18248"/>
    </ligandPart>
</feature>
<evidence type="ECO:0000256" key="1">
    <source>
        <dbReference type="ARBA" id="ARBA00001971"/>
    </source>
</evidence>
<dbReference type="Gene3D" id="2.60.200.20">
    <property type="match status" value="1"/>
</dbReference>
<dbReference type="CDD" id="cd11042">
    <property type="entry name" value="CYP51-like"/>
    <property type="match status" value="1"/>
</dbReference>
<dbReference type="CDD" id="cd05117">
    <property type="entry name" value="STKc_CAMK"/>
    <property type="match status" value="1"/>
</dbReference>
<accession>A0A6G1K711</accession>
<dbReference type="EMBL" id="MU005771">
    <property type="protein sequence ID" value="KAF2708560.1"/>
    <property type="molecule type" value="Genomic_DNA"/>
</dbReference>
<dbReference type="SMART" id="SM00240">
    <property type="entry name" value="FHA"/>
    <property type="match status" value="1"/>
</dbReference>
<dbReference type="PROSITE" id="PS00108">
    <property type="entry name" value="PROTEIN_KINASE_ST"/>
    <property type="match status" value="1"/>
</dbReference>
<evidence type="ECO:0000256" key="8">
    <source>
        <dbReference type="ARBA" id="ARBA00022840"/>
    </source>
</evidence>
<feature type="compositionally biased region" description="Basic and acidic residues" evidence="17">
    <location>
        <begin position="54"/>
        <end position="65"/>
    </location>
</feature>
<evidence type="ECO:0000256" key="3">
    <source>
        <dbReference type="ARBA" id="ARBA00005575"/>
    </source>
</evidence>
<dbReference type="GO" id="GO:0032259">
    <property type="term" value="P:methylation"/>
    <property type="evidence" value="ECO:0007669"/>
    <property type="project" value="UniProtKB-KW"/>
</dbReference>
<dbReference type="GO" id="GO:0008168">
    <property type="term" value="F:methyltransferase activity"/>
    <property type="evidence" value="ECO:0007669"/>
    <property type="project" value="UniProtKB-KW"/>
</dbReference>
<dbReference type="PRINTS" id="PR00465">
    <property type="entry name" value="EP450IV"/>
</dbReference>
<dbReference type="GO" id="GO:0005524">
    <property type="term" value="F:ATP binding"/>
    <property type="evidence" value="ECO:0007669"/>
    <property type="project" value="UniProtKB-UniRule"/>
</dbReference>
<dbReference type="Pfam" id="PF00067">
    <property type="entry name" value="p450"/>
    <property type="match status" value="1"/>
</dbReference>
<dbReference type="InterPro" id="IPR008984">
    <property type="entry name" value="SMAD_FHA_dom_sf"/>
</dbReference>
<name>A0A6G1K711_9PLEO</name>
<dbReference type="InterPro" id="IPR000719">
    <property type="entry name" value="Prot_kinase_dom"/>
</dbReference>
<dbReference type="SMART" id="SM00220">
    <property type="entry name" value="S_TKc"/>
    <property type="match status" value="1"/>
</dbReference>
<evidence type="ECO:0000256" key="14">
    <source>
        <dbReference type="ARBA" id="ARBA00048679"/>
    </source>
</evidence>
<comment type="cofactor">
    <cofactor evidence="1 15">
        <name>heme</name>
        <dbReference type="ChEBI" id="CHEBI:30413"/>
    </cofactor>
</comment>
<dbReference type="InterPro" id="IPR011009">
    <property type="entry name" value="Kinase-like_dom_sf"/>
</dbReference>
<evidence type="ECO:0000313" key="21">
    <source>
        <dbReference type="Proteomes" id="UP000799428"/>
    </source>
</evidence>
<dbReference type="SUPFAM" id="SSF49879">
    <property type="entry name" value="SMAD/FHA domain"/>
    <property type="match status" value="1"/>
</dbReference>
<gene>
    <name evidence="20" type="ORF">K504DRAFT_482150</name>
</gene>
<evidence type="ECO:0000259" key="19">
    <source>
        <dbReference type="PROSITE" id="PS50011"/>
    </source>
</evidence>
<dbReference type="InterPro" id="IPR017972">
    <property type="entry name" value="Cyt_P450_CS"/>
</dbReference>
<evidence type="ECO:0000256" key="10">
    <source>
        <dbReference type="ARBA" id="ARBA00023004"/>
    </source>
</evidence>
<dbReference type="AlphaFoldDB" id="A0A6G1K711"/>
<dbReference type="GO" id="GO:0005506">
    <property type="term" value="F:iron ion binding"/>
    <property type="evidence" value="ECO:0007669"/>
    <property type="project" value="InterPro"/>
</dbReference>
<dbReference type="Gene3D" id="1.10.510.10">
    <property type="entry name" value="Transferase(Phosphotransferase) domain 1"/>
    <property type="match status" value="1"/>
</dbReference>
<evidence type="ECO:0000256" key="5">
    <source>
        <dbReference type="ARBA" id="ARBA00022617"/>
    </source>
</evidence>
<dbReference type="InterPro" id="IPR017441">
    <property type="entry name" value="Protein_kinase_ATP_BS"/>
</dbReference>
<comment type="catalytic activity">
    <reaction evidence="14">
        <text>L-seryl-[protein] + ATP = O-phospho-L-seryl-[protein] + ADP + H(+)</text>
        <dbReference type="Rhea" id="RHEA:17989"/>
        <dbReference type="Rhea" id="RHEA-COMP:9863"/>
        <dbReference type="Rhea" id="RHEA-COMP:11604"/>
        <dbReference type="ChEBI" id="CHEBI:15378"/>
        <dbReference type="ChEBI" id="CHEBI:29999"/>
        <dbReference type="ChEBI" id="CHEBI:30616"/>
        <dbReference type="ChEBI" id="CHEBI:83421"/>
        <dbReference type="ChEBI" id="CHEBI:456216"/>
        <dbReference type="EC" id="2.7.11.1"/>
    </reaction>
</comment>
<dbReference type="GO" id="GO:0016020">
    <property type="term" value="C:membrane"/>
    <property type="evidence" value="ECO:0007669"/>
    <property type="project" value="UniProtKB-SubCell"/>
</dbReference>
<dbReference type="PROSITE" id="PS50011">
    <property type="entry name" value="PROTEIN_KINASE_DOM"/>
    <property type="match status" value="1"/>
</dbReference>
<evidence type="ECO:0000256" key="13">
    <source>
        <dbReference type="ARBA" id="ARBA00047899"/>
    </source>
</evidence>
<evidence type="ECO:0000256" key="9">
    <source>
        <dbReference type="ARBA" id="ARBA00023002"/>
    </source>
</evidence>
<evidence type="ECO:0000256" key="4">
    <source>
        <dbReference type="ARBA" id="ARBA00010617"/>
    </source>
</evidence>
<evidence type="ECO:0000256" key="17">
    <source>
        <dbReference type="SAM" id="MobiDB-lite"/>
    </source>
</evidence>
<keyword evidence="8 16" id="KW-0067">ATP-binding</keyword>
<keyword evidence="20" id="KW-0489">Methyltransferase</keyword>
<organism evidence="20 21">
    <name type="scientific">Pleomassaria siparia CBS 279.74</name>
    <dbReference type="NCBI Taxonomy" id="1314801"/>
    <lineage>
        <taxon>Eukaryota</taxon>
        <taxon>Fungi</taxon>
        <taxon>Dikarya</taxon>
        <taxon>Ascomycota</taxon>
        <taxon>Pezizomycotina</taxon>
        <taxon>Dothideomycetes</taxon>
        <taxon>Pleosporomycetidae</taxon>
        <taxon>Pleosporales</taxon>
        <taxon>Pleomassariaceae</taxon>
        <taxon>Pleomassaria</taxon>
    </lineage>
</organism>
<keyword evidence="9" id="KW-0560">Oxidoreductase</keyword>
<evidence type="ECO:0000256" key="16">
    <source>
        <dbReference type="PROSITE-ProRule" id="PRU10141"/>
    </source>
</evidence>
<keyword evidence="21" id="KW-1185">Reference proteome</keyword>
<feature type="domain" description="Protein kinase" evidence="19">
    <location>
        <begin position="278"/>
        <end position="543"/>
    </location>
</feature>
<dbReference type="Pfam" id="PF00069">
    <property type="entry name" value="Pkinase"/>
    <property type="match status" value="1"/>
</dbReference>
<evidence type="ECO:0000313" key="20">
    <source>
        <dbReference type="EMBL" id="KAF2708560.1"/>
    </source>
</evidence>
<dbReference type="GO" id="GO:0020037">
    <property type="term" value="F:heme binding"/>
    <property type="evidence" value="ECO:0007669"/>
    <property type="project" value="InterPro"/>
</dbReference>
<dbReference type="GO" id="GO:0004674">
    <property type="term" value="F:protein serine/threonine kinase activity"/>
    <property type="evidence" value="ECO:0007669"/>
    <property type="project" value="UniProtKB-EC"/>
</dbReference>
<dbReference type="Pfam" id="PF00498">
    <property type="entry name" value="FHA"/>
    <property type="match status" value="1"/>
</dbReference>
<feature type="region of interest" description="Disordered" evidence="17">
    <location>
        <begin position="607"/>
        <end position="628"/>
    </location>
</feature>
<feature type="compositionally biased region" description="Polar residues" evidence="17">
    <location>
        <begin position="33"/>
        <end position="51"/>
    </location>
</feature>
<dbReference type="InterPro" id="IPR002403">
    <property type="entry name" value="Cyt_P450_E_grp-IV"/>
</dbReference>
<evidence type="ECO:0000256" key="15">
    <source>
        <dbReference type="PIRSR" id="PIRSR602403-1"/>
    </source>
</evidence>
<dbReference type="PROSITE" id="PS00107">
    <property type="entry name" value="PROTEIN_KINASE_ATP"/>
    <property type="match status" value="1"/>
</dbReference>
<keyword evidence="7 16" id="KW-0547">Nucleotide-binding</keyword>
<evidence type="ECO:0000259" key="18">
    <source>
        <dbReference type="PROSITE" id="PS50006"/>
    </source>
</evidence>
<dbReference type="PRINTS" id="PR00385">
    <property type="entry name" value="P450"/>
</dbReference>
<comment type="catalytic activity">
    <reaction evidence="13">
        <text>L-threonyl-[protein] + ATP = O-phospho-L-threonyl-[protein] + ADP + H(+)</text>
        <dbReference type="Rhea" id="RHEA:46608"/>
        <dbReference type="Rhea" id="RHEA-COMP:11060"/>
        <dbReference type="Rhea" id="RHEA-COMP:11605"/>
        <dbReference type="ChEBI" id="CHEBI:15378"/>
        <dbReference type="ChEBI" id="CHEBI:30013"/>
        <dbReference type="ChEBI" id="CHEBI:30616"/>
        <dbReference type="ChEBI" id="CHEBI:61977"/>
        <dbReference type="ChEBI" id="CHEBI:456216"/>
        <dbReference type="EC" id="2.7.11.1"/>
    </reaction>
</comment>
<sequence length="1201" mass="134789">MMPSKSEKSQLKRARQSQGEQTEPKKPRRSERNQSPSYDPSTPLKQSQLPSPLTHKDSTATDQFKEGTATPPSQLPSQGQLRSPRPPGGLSSPPSDTQPFSQFVYPPQSRLYAVDDEESEGVWGYLVPLDHRSGEALVLRRRSSCPVPESKVGNSSGKERVPRKTFVHQEEHYESEKAKKGVVAGGYLIGRHPECDRILDSPTVSNRHCLLFSENKNGDTVAILEDLSGNGTFVNDSLVGRNKRRELQEGDEIAILEEARYVFRYPLIRDTNGFRQQFTLLEQLGKGHFASVYLCIEKSTGVRFAVKKFEKRSGPGEKSKVDGLQQEIAVLMGVSHPALLCLKDTFDEDDGVYLVLQLAPEGELFNWIVMKQKLSESEARKVFIQLFQGVKYLHERSIVHRDIKPENILLTDKELHVKLADFGLAKIIGEESFTTTLCGTPSYVAPEILENSNHRRYTRAVDVWSLGVVLYICLCGFPPFSDELYSPENPYTLSQQIKNARFDYPSPYWDSVGDPALDLIDRMLTVDVDQRITIDECLEHPWTTQQDINPNDSTDGLTGAISALDFSKRKVHRERTLLSSINDIRVMRVIPGKSGEEVVKVYEKNKNKNKNSKKKKVMKAESTPAENRDPAEFVQMGGKDRGPTGGPCSFPVQIYYLHQHRVTQTLTHISHHKSCTMGLLSELAGPLDDFTSNASLPVLVAAGFASFLALSVVLNVLQQLLFKKPNEPPVVFHWFPILGSTVTYGMDPYKFFFANKAKYGNVFTFVLLGKKTTVCLDTTGNNFILNAKIKDVNAEEIYAPLCTPVFGKDVVYDCPNSKLMEQKKFVKFGLTQDALRSYVSLITSEVQDFVKRHKTFKGQSGTFNVPKTMAELTIYTASRSLQGEEVRNSFDSTMADLYHDLDMGFSPINFMLSWAPLPHNHARDMAHAKMVELYSSIVNKRRSGAVKKESHDMIWHLMECKYKDGTPVPDHEIAGIMIALLMAGQHSSSSTIAWCLLRLATKPELVEELLAEQKAILGADLPPLTHDDLSKLPLHAQTIKETLRLHAPIHSIMRKVKQPLVIDGTNYVVPENRTLMSSPGVSAQMSQHFVNPSVWDPHRWDAGSHNFEDEAAEGEQIDYGWGVVSKGTNSPYLPFGAGRHRCIGEQFAYVHLQTILANFVREFKIRNAGGSKEIVGTDYTSLFSRPLSPAVVEWERRNKEL</sequence>
<feature type="region of interest" description="Disordered" evidence="17">
    <location>
        <begin position="1"/>
        <end position="103"/>
    </location>
</feature>
<dbReference type="SUPFAM" id="SSF56112">
    <property type="entry name" value="Protein kinase-like (PK-like)"/>
    <property type="match status" value="1"/>
</dbReference>
<feature type="binding site" evidence="16">
    <location>
        <position position="308"/>
    </location>
    <ligand>
        <name>ATP</name>
        <dbReference type="ChEBI" id="CHEBI:30616"/>
    </ligand>
</feature>
<feature type="compositionally biased region" description="Polar residues" evidence="17">
    <location>
        <begin position="70"/>
        <end position="80"/>
    </location>
</feature>
<feature type="compositionally biased region" description="Basic residues" evidence="17">
    <location>
        <begin position="607"/>
        <end position="617"/>
    </location>
</feature>
<dbReference type="PROSITE" id="PS50006">
    <property type="entry name" value="FHA_DOMAIN"/>
    <property type="match status" value="1"/>
</dbReference>
<evidence type="ECO:0000256" key="6">
    <source>
        <dbReference type="ARBA" id="ARBA00022723"/>
    </source>
</evidence>
<dbReference type="GO" id="GO:0044773">
    <property type="term" value="P:mitotic DNA damage checkpoint signaling"/>
    <property type="evidence" value="ECO:0007669"/>
    <property type="project" value="TreeGrafter"/>
</dbReference>
<comment type="subcellular location">
    <subcellularLocation>
        <location evidence="2">Membrane</location>
    </subcellularLocation>
</comment>
<comment type="similarity">
    <text evidence="4">Belongs to the cytochrome P450 family.</text>
</comment>
<keyword evidence="11" id="KW-0503">Monooxygenase</keyword>
<keyword evidence="10 15" id="KW-0408">Iron</keyword>
<dbReference type="GO" id="GO:0005634">
    <property type="term" value="C:nucleus"/>
    <property type="evidence" value="ECO:0007669"/>
    <property type="project" value="TreeGrafter"/>
</dbReference>